<evidence type="ECO:0000313" key="5">
    <source>
        <dbReference type="EMBL" id="QNN43925.1"/>
    </source>
</evidence>
<dbReference type="Proteomes" id="UP000515806">
    <property type="component" value="Chromosome"/>
</dbReference>
<dbReference type="KEGG" id="proe:H9L23_07535"/>
<comment type="similarity">
    <text evidence="1">Belongs to the 'phage' integrase family.</text>
</comment>
<dbReference type="Gene3D" id="1.10.443.10">
    <property type="entry name" value="Intergrase catalytic core"/>
    <property type="match status" value="1"/>
</dbReference>
<evidence type="ECO:0000256" key="3">
    <source>
        <dbReference type="ARBA" id="ARBA00023172"/>
    </source>
</evidence>
<keyword evidence="6" id="KW-1185">Reference proteome</keyword>
<dbReference type="Pfam" id="PF00589">
    <property type="entry name" value="Phage_integrase"/>
    <property type="match status" value="1"/>
</dbReference>
<dbReference type="Gene3D" id="1.10.150.130">
    <property type="match status" value="1"/>
</dbReference>
<dbReference type="GO" id="GO:0006310">
    <property type="term" value="P:DNA recombination"/>
    <property type="evidence" value="ECO:0007669"/>
    <property type="project" value="UniProtKB-KW"/>
</dbReference>
<dbReference type="InterPro" id="IPR011010">
    <property type="entry name" value="DNA_brk_join_enz"/>
</dbReference>
<feature type="domain" description="Tyr recombinase" evidence="4">
    <location>
        <begin position="220"/>
        <end position="401"/>
    </location>
</feature>
<sequence length="412" mass="47742">MKSSHSFSVTFFVRRDREAFGKAPLSVRITVDGRAVFFATKKTVEVSKWDQKSQRLRGTDQVSNAIRDRMRQLTNEIGAAYDELRYQKQEVTAAKIRAKIEGEEDGRTLTELIRYHFSEPGKLLATGTLKNYYSTERFILEFLKKKKLKDIMLIKIDFKFLTDFSIYLRTKTPDKGQRVCSNNTVMKHMERFQKMMGLALKFGWIVRDPFIYFKRNIVSKDREVLDDNELDILKNLPLANPIQEVIRDMFIFSCYTGLAYSEINILSVNHLTNDSDGGVWLEMKRQKTFHTTERKFHVLVLPIPLNLIQKYKCHPESINKATIFPCPTNQYTNRKLKLIGAKAGITKILSFHVARHTFATTVTLEKGISIESVSHMLGHSSIRTTQIYSKVKQKKVASEMKHLMMSQHVLLK</sequence>
<dbReference type="AlphaFoldDB" id="A0A7G9QKQ0"/>
<protein>
    <submittedName>
        <fullName evidence="5">Site-specific integrase</fullName>
    </submittedName>
</protein>
<reference evidence="5 6" key="1">
    <citation type="submission" date="2020-08" db="EMBL/GenBank/DDBJ databases">
        <title>Genome sequence of Pedobacter roseus KACC 11594T.</title>
        <authorList>
            <person name="Hyun D.-W."/>
            <person name="Bae J.-W."/>
        </authorList>
    </citation>
    <scope>NUCLEOTIDE SEQUENCE [LARGE SCALE GENOMIC DNA]</scope>
    <source>
        <strain evidence="5 6">KACC 11594</strain>
    </source>
</reference>
<dbReference type="InterPro" id="IPR013762">
    <property type="entry name" value="Integrase-like_cat_sf"/>
</dbReference>
<dbReference type="GO" id="GO:0015074">
    <property type="term" value="P:DNA integration"/>
    <property type="evidence" value="ECO:0007669"/>
    <property type="project" value="InterPro"/>
</dbReference>
<dbReference type="InterPro" id="IPR010998">
    <property type="entry name" value="Integrase_recombinase_N"/>
</dbReference>
<dbReference type="CDD" id="cd01185">
    <property type="entry name" value="INTN1_C_like"/>
    <property type="match status" value="1"/>
</dbReference>
<dbReference type="EMBL" id="CP060723">
    <property type="protein sequence ID" value="QNN43925.1"/>
    <property type="molecule type" value="Genomic_DNA"/>
</dbReference>
<name>A0A7G9QKQ0_9SPHI</name>
<evidence type="ECO:0000259" key="4">
    <source>
        <dbReference type="PROSITE" id="PS51898"/>
    </source>
</evidence>
<dbReference type="PROSITE" id="PS51898">
    <property type="entry name" value="TYR_RECOMBINASE"/>
    <property type="match status" value="1"/>
</dbReference>
<keyword evidence="3" id="KW-0233">DNA recombination</keyword>
<dbReference type="SUPFAM" id="SSF56349">
    <property type="entry name" value="DNA breaking-rejoining enzymes"/>
    <property type="match status" value="1"/>
</dbReference>
<proteinExistence type="inferred from homology"/>
<dbReference type="GO" id="GO:0003677">
    <property type="term" value="F:DNA binding"/>
    <property type="evidence" value="ECO:0007669"/>
    <property type="project" value="UniProtKB-KW"/>
</dbReference>
<keyword evidence="2" id="KW-0238">DNA-binding</keyword>
<dbReference type="Pfam" id="PF17293">
    <property type="entry name" value="Arm-DNA-bind_5"/>
    <property type="match status" value="1"/>
</dbReference>
<accession>A0A7G9QKQ0</accession>
<organism evidence="5 6">
    <name type="scientific">Pedobacter roseus</name>
    <dbReference type="NCBI Taxonomy" id="336820"/>
    <lineage>
        <taxon>Bacteria</taxon>
        <taxon>Pseudomonadati</taxon>
        <taxon>Bacteroidota</taxon>
        <taxon>Sphingobacteriia</taxon>
        <taxon>Sphingobacteriales</taxon>
        <taxon>Sphingobacteriaceae</taxon>
        <taxon>Pedobacter</taxon>
    </lineage>
</organism>
<evidence type="ECO:0000256" key="2">
    <source>
        <dbReference type="ARBA" id="ARBA00023125"/>
    </source>
</evidence>
<dbReference type="PANTHER" id="PTHR30349:SF64">
    <property type="entry name" value="PROPHAGE INTEGRASE INTD-RELATED"/>
    <property type="match status" value="1"/>
</dbReference>
<dbReference type="InterPro" id="IPR035386">
    <property type="entry name" value="Arm-DNA-bind_5"/>
</dbReference>
<evidence type="ECO:0000313" key="6">
    <source>
        <dbReference type="Proteomes" id="UP000515806"/>
    </source>
</evidence>
<dbReference type="Pfam" id="PF13102">
    <property type="entry name" value="Phage_int_SAM_5"/>
    <property type="match status" value="1"/>
</dbReference>
<dbReference type="RefSeq" id="WP_187594380.1">
    <property type="nucleotide sequence ID" value="NZ_CP060723.1"/>
</dbReference>
<dbReference type="InterPro" id="IPR002104">
    <property type="entry name" value="Integrase_catalytic"/>
</dbReference>
<dbReference type="InterPro" id="IPR025269">
    <property type="entry name" value="SAM-like_dom"/>
</dbReference>
<evidence type="ECO:0000256" key="1">
    <source>
        <dbReference type="ARBA" id="ARBA00008857"/>
    </source>
</evidence>
<dbReference type="PANTHER" id="PTHR30349">
    <property type="entry name" value="PHAGE INTEGRASE-RELATED"/>
    <property type="match status" value="1"/>
</dbReference>
<dbReference type="InterPro" id="IPR050090">
    <property type="entry name" value="Tyrosine_recombinase_XerCD"/>
</dbReference>
<gene>
    <name evidence="5" type="ORF">H9L23_07535</name>
</gene>